<dbReference type="EMBL" id="CAJGYM010000014">
    <property type="protein sequence ID" value="CAD6190140.1"/>
    <property type="molecule type" value="Genomic_DNA"/>
</dbReference>
<dbReference type="InterPro" id="IPR018816">
    <property type="entry name" value="Cactin_central"/>
</dbReference>
<sequence>MGKEKKSKNRKRSRSRSRDEKRSRKRHNSSSSSSSDDNKLESKLSDERSRRKKERKLEKQRLKDTETAEERMLRRKEKKLKKDQKRKAAVETSIPDELAYTNLNNPFNDTKLTETFVWGKKLEREGKSHLSRKEIEKEARKRIERNLHEAQEFKRVRDARLAAREDMDMMQRDADRREVSNWDSKEQQFQLDQAKERSRIRIAQNRAKAIDILSRYIRYGDEDKTDEEKKNEEEFELEDPLSCLKDLTSDDYEDLIEDIKVYRRLEDDKHMSFWTDFRTIVDDELKKRREEDGRREGIHGSLKTEVMAMFKV</sequence>
<dbReference type="GO" id="GO:0005737">
    <property type="term" value="C:cytoplasm"/>
    <property type="evidence" value="ECO:0007669"/>
    <property type="project" value="TreeGrafter"/>
</dbReference>
<feature type="region of interest" description="Disordered" evidence="1">
    <location>
        <begin position="1"/>
        <end position="106"/>
    </location>
</feature>
<feature type="compositionally biased region" description="Basic residues" evidence="1">
    <location>
        <begin position="73"/>
        <end position="87"/>
    </location>
</feature>
<dbReference type="PANTHER" id="PTHR21737:SF4">
    <property type="entry name" value="SPLICING FACTOR CACTIN"/>
    <property type="match status" value="1"/>
</dbReference>
<evidence type="ECO:0000259" key="2">
    <source>
        <dbReference type="Pfam" id="PF10312"/>
    </source>
</evidence>
<dbReference type="GO" id="GO:0045292">
    <property type="term" value="P:mRNA cis splicing, via spliceosome"/>
    <property type="evidence" value="ECO:0007669"/>
    <property type="project" value="TreeGrafter"/>
</dbReference>
<protein>
    <recommendedName>
        <fullName evidence="2">Splicing factor cactin central domain-containing protein</fullName>
    </recommendedName>
</protein>
<dbReference type="Pfam" id="PF10312">
    <property type="entry name" value="Cactin_mid"/>
    <property type="match status" value="1"/>
</dbReference>
<feature type="compositionally biased region" description="Basic residues" evidence="1">
    <location>
        <begin position="1"/>
        <end position="15"/>
    </location>
</feature>
<gene>
    <name evidence="3" type="ORF">CAUJ_LOCUS6059</name>
</gene>
<evidence type="ECO:0000256" key="1">
    <source>
        <dbReference type="SAM" id="MobiDB-lite"/>
    </source>
</evidence>
<name>A0A8S1HAN3_9PELO</name>
<dbReference type="PANTHER" id="PTHR21737">
    <property type="entry name" value="POLYGLUTAMINE BINDING PROTEIN 1/MARVEL MEMBRANE-ASSOCIATING DOMAIN CONTAINING 3"/>
    <property type="match status" value="1"/>
</dbReference>
<reference evidence="3" key="1">
    <citation type="submission" date="2020-10" db="EMBL/GenBank/DDBJ databases">
        <authorList>
            <person name="Kikuchi T."/>
        </authorList>
    </citation>
    <scope>NUCLEOTIDE SEQUENCE</scope>
    <source>
        <strain evidence="3">NKZ352</strain>
    </source>
</reference>
<accession>A0A8S1HAN3</accession>
<proteinExistence type="predicted"/>
<keyword evidence="4" id="KW-1185">Reference proteome</keyword>
<feature type="domain" description="Splicing factor cactin central" evidence="2">
    <location>
        <begin position="172"/>
        <end position="311"/>
    </location>
</feature>
<dbReference type="Proteomes" id="UP000835052">
    <property type="component" value="Unassembled WGS sequence"/>
</dbReference>
<evidence type="ECO:0000313" key="4">
    <source>
        <dbReference type="Proteomes" id="UP000835052"/>
    </source>
</evidence>
<dbReference type="OrthoDB" id="265955at2759"/>
<organism evidence="3 4">
    <name type="scientific">Caenorhabditis auriculariae</name>
    <dbReference type="NCBI Taxonomy" id="2777116"/>
    <lineage>
        <taxon>Eukaryota</taxon>
        <taxon>Metazoa</taxon>
        <taxon>Ecdysozoa</taxon>
        <taxon>Nematoda</taxon>
        <taxon>Chromadorea</taxon>
        <taxon>Rhabditida</taxon>
        <taxon>Rhabditina</taxon>
        <taxon>Rhabditomorpha</taxon>
        <taxon>Rhabditoidea</taxon>
        <taxon>Rhabditidae</taxon>
        <taxon>Peloderinae</taxon>
        <taxon>Caenorhabditis</taxon>
    </lineage>
</organism>
<evidence type="ECO:0000313" key="3">
    <source>
        <dbReference type="EMBL" id="CAD6190140.1"/>
    </source>
</evidence>
<comment type="caution">
    <text evidence="3">The sequence shown here is derived from an EMBL/GenBank/DDBJ whole genome shotgun (WGS) entry which is preliminary data.</text>
</comment>
<dbReference type="GO" id="GO:0005681">
    <property type="term" value="C:spliceosomal complex"/>
    <property type="evidence" value="ECO:0007669"/>
    <property type="project" value="TreeGrafter"/>
</dbReference>
<feature type="compositionally biased region" description="Basic and acidic residues" evidence="1">
    <location>
        <begin position="36"/>
        <end position="72"/>
    </location>
</feature>
<dbReference type="AlphaFoldDB" id="A0A8S1HAN3"/>